<evidence type="ECO:0000256" key="2">
    <source>
        <dbReference type="ARBA" id="ARBA00022840"/>
    </source>
</evidence>
<dbReference type="PANTHER" id="PTHR27005">
    <property type="entry name" value="WALL-ASSOCIATED RECEPTOR KINASE-LIKE 21"/>
    <property type="match status" value="1"/>
</dbReference>
<dbReference type="GO" id="GO:0005886">
    <property type="term" value="C:plasma membrane"/>
    <property type="evidence" value="ECO:0007669"/>
    <property type="project" value="TreeGrafter"/>
</dbReference>
<dbReference type="Pfam" id="PF00069">
    <property type="entry name" value="Pkinase"/>
    <property type="match status" value="1"/>
</dbReference>
<dbReference type="GO" id="GO:0007166">
    <property type="term" value="P:cell surface receptor signaling pathway"/>
    <property type="evidence" value="ECO:0007669"/>
    <property type="project" value="InterPro"/>
</dbReference>
<dbReference type="EMBL" id="VEPZ02001647">
    <property type="protein sequence ID" value="KAE8664520.1"/>
    <property type="molecule type" value="Genomic_DNA"/>
</dbReference>
<dbReference type="AlphaFoldDB" id="A0A6A2X688"/>
<dbReference type="PROSITE" id="PS50011">
    <property type="entry name" value="PROTEIN_KINASE_DOM"/>
    <property type="match status" value="1"/>
</dbReference>
<name>A0A6A2X688_HIBSY</name>
<dbReference type="SUPFAM" id="SSF56112">
    <property type="entry name" value="Protein kinase-like (PK-like)"/>
    <property type="match status" value="1"/>
</dbReference>
<evidence type="ECO:0000259" key="3">
    <source>
        <dbReference type="PROSITE" id="PS50011"/>
    </source>
</evidence>
<proteinExistence type="predicted"/>
<dbReference type="Proteomes" id="UP000436088">
    <property type="component" value="Unassembled WGS sequence"/>
</dbReference>
<accession>A0A6A2X688</accession>
<evidence type="ECO:0000313" key="4">
    <source>
        <dbReference type="EMBL" id="KAE8664520.1"/>
    </source>
</evidence>
<dbReference type="GO" id="GO:0005524">
    <property type="term" value="F:ATP binding"/>
    <property type="evidence" value="ECO:0007669"/>
    <property type="project" value="UniProtKB-KW"/>
</dbReference>
<keyword evidence="1" id="KW-0547">Nucleotide-binding</keyword>
<dbReference type="InterPro" id="IPR011009">
    <property type="entry name" value="Kinase-like_dom_sf"/>
</dbReference>
<dbReference type="PANTHER" id="PTHR27005:SF283">
    <property type="entry name" value="OS02G0633066 PROTEIN"/>
    <property type="match status" value="1"/>
</dbReference>
<evidence type="ECO:0000256" key="1">
    <source>
        <dbReference type="ARBA" id="ARBA00022741"/>
    </source>
</evidence>
<keyword evidence="2" id="KW-0067">ATP-binding</keyword>
<feature type="domain" description="Protein kinase" evidence="3">
    <location>
        <begin position="1"/>
        <end position="172"/>
    </location>
</feature>
<keyword evidence="5" id="KW-1185">Reference proteome</keyword>
<reference evidence="4" key="1">
    <citation type="submission" date="2019-09" db="EMBL/GenBank/DDBJ databases">
        <title>Draft genome information of white flower Hibiscus syriacus.</title>
        <authorList>
            <person name="Kim Y.-M."/>
        </authorList>
    </citation>
    <scope>NUCLEOTIDE SEQUENCE [LARGE SCALE GENOMIC DNA]</scope>
    <source>
        <strain evidence="4">YM2019G1</strain>
    </source>
</reference>
<gene>
    <name evidence="4" type="ORF">F3Y22_tig00112761pilonHSYRG00015</name>
</gene>
<sequence>MAAGEVAHGGQILVPKGQFKGANPSLTVTDSRIQHITAVIPIIHHDVKSSIILLDDKYTAKVSDFGASSLVPADQTQITTLVKGTLGYLDLKYFQTSQLTEKSGVYSFGVVLVELLTGQLPVSFADAQSNLSSYYILAMRQSRLFRILDPGLKNEGDKEKFNAVADLAMRCL</sequence>
<evidence type="ECO:0000313" key="5">
    <source>
        <dbReference type="Proteomes" id="UP000436088"/>
    </source>
</evidence>
<comment type="caution">
    <text evidence="4">The sequence shown here is derived from an EMBL/GenBank/DDBJ whole genome shotgun (WGS) entry which is preliminary data.</text>
</comment>
<dbReference type="InterPro" id="IPR045274">
    <property type="entry name" value="WAK-like"/>
</dbReference>
<dbReference type="InterPro" id="IPR000719">
    <property type="entry name" value="Prot_kinase_dom"/>
</dbReference>
<dbReference type="Gene3D" id="1.10.510.10">
    <property type="entry name" value="Transferase(Phosphotransferase) domain 1"/>
    <property type="match status" value="1"/>
</dbReference>
<protein>
    <recommendedName>
        <fullName evidence="3">Protein kinase domain-containing protein</fullName>
    </recommendedName>
</protein>
<organism evidence="4 5">
    <name type="scientific">Hibiscus syriacus</name>
    <name type="common">Rose of Sharon</name>
    <dbReference type="NCBI Taxonomy" id="106335"/>
    <lineage>
        <taxon>Eukaryota</taxon>
        <taxon>Viridiplantae</taxon>
        <taxon>Streptophyta</taxon>
        <taxon>Embryophyta</taxon>
        <taxon>Tracheophyta</taxon>
        <taxon>Spermatophyta</taxon>
        <taxon>Magnoliopsida</taxon>
        <taxon>eudicotyledons</taxon>
        <taxon>Gunneridae</taxon>
        <taxon>Pentapetalae</taxon>
        <taxon>rosids</taxon>
        <taxon>malvids</taxon>
        <taxon>Malvales</taxon>
        <taxon>Malvaceae</taxon>
        <taxon>Malvoideae</taxon>
        <taxon>Hibiscus</taxon>
    </lineage>
</organism>
<dbReference type="GO" id="GO:0004674">
    <property type="term" value="F:protein serine/threonine kinase activity"/>
    <property type="evidence" value="ECO:0007669"/>
    <property type="project" value="TreeGrafter"/>
</dbReference>